<dbReference type="EMBL" id="PCXV01000041">
    <property type="protein sequence ID" value="PIR43961.1"/>
    <property type="molecule type" value="Genomic_DNA"/>
</dbReference>
<name>A0A2H0RBP2_9BACT</name>
<comment type="caution">
    <text evidence="2">The sequence shown here is derived from an EMBL/GenBank/DDBJ whole genome shotgun (WGS) entry which is preliminary data.</text>
</comment>
<evidence type="ECO:0000313" key="3">
    <source>
        <dbReference type="Proteomes" id="UP000231602"/>
    </source>
</evidence>
<dbReference type="Proteomes" id="UP000231602">
    <property type="component" value="Unassembled WGS sequence"/>
</dbReference>
<feature type="transmembrane region" description="Helical" evidence="1">
    <location>
        <begin position="34"/>
        <end position="60"/>
    </location>
</feature>
<sequence>MNQKKFIFFLIFTAIFSWLPFLILSIFGVRPNFALIFIALIAAFISEFLEGIFLITLYTFLLKFSPHPDKELLIILILGLVSIVFRRFLQLNNLVKFLISVILLTIGFYIFLGFSLISWIFIGEILYNAIIGSIVFFILSKFKV</sequence>
<keyword evidence="1" id="KW-1133">Transmembrane helix</keyword>
<accession>A0A2H0RBP2</accession>
<organism evidence="2 3">
    <name type="scientific">Candidatus Wolfebacteria bacterium CG10_big_fil_rev_8_21_14_0_10_31_9</name>
    <dbReference type="NCBI Taxonomy" id="1975070"/>
    <lineage>
        <taxon>Bacteria</taxon>
        <taxon>Candidatus Wolfeibacteriota</taxon>
    </lineage>
</organism>
<feature type="transmembrane region" description="Helical" evidence="1">
    <location>
        <begin position="94"/>
        <end position="112"/>
    </location>
</feature>
<evidence type="ECO:0000256" key="1">
    <source>
        <dbReference type="SAM" id="Phobius"/>
    </source>
</evidence>
<gene>
    <name evidence="2" type="ORF">COV23_02420</name>
</gene>
<feature type="transmembrane region" description="Helical" evidence="1">
    <location>
        <begin position="72"/>
        <end position="89"/>
    </location>
</feature>
<dbReference type="AlphaFoldDB" id="A0A2H0RBP2"/>
<keyword evidence="1" id="KW-0472">Membrane</keyword>
<evidence type="ECO:0008006" key="4">
    <source>
        <dbReference type="Google" id="ProtNLM"/>
    </source>
</evidence>
<evidence type="ECO:0000313" key="2">
    <source>
        <dbReference type="EMBL" id="PIR43961.1"/>
    </source>
</evidence>
<protein>
    <recommendedName>
        <fullName evidence="4">Rod shape-determining protein MreD</fullName>
    </recommendedName>
</protein>
<feature type="transmembrane region" description="Helical" evidence="1">
    <location>
        <begin position="118"/>
        <end position="139"/>
    </location>
</feature>
<keyword evidence="1" id="KW-0812">Transmembrane</keyword>
<proteinExistence type="predicted"/>
<reference evidence="2 3" key="1">
    <citation type="submission" date="2017-09" db="EMBL/GenBank/DDBJ databases">
        <title>Depth-based differentiation of microbial function through sediment-hosted aquifers and enrichment of novel symbionts in the deep terrestrial subsurface.</title>
        <authorList>
            <person name="Probst A.J."/>
            <person name="Ladd B."/>
            <person name="Jarett J.K."/>
            <person name="Geller-Mcgrath D.E."/>
            <person name="Sieber C.M."/>
            <person name="Emerson J.B."/>
            <person name="Anantharaman K."/>
            <person name="Thomas B.C."/>
            <person name="Malmstrom R."/>
            <person name="Stieglmeier M."/>
            <person name="Klingl A."/>
            <person name="Woyke T."/>
            <person name="Ryan C.M."/>
            <person name="Banfield J.F."/>
        </authorList>
    </citation>
    <scope>NUCLEOTIDE SEQUENCE [LARGE SCALE GENOMIC DNA]</scope>
    <source>
        <strain evidence="2">CG10_big_fil_rev_8_21_14_0_10_31_9</strain>
    </source>
</reference>
<feature type="transmembrane region" description="Helical" evidence="1">
    <location>
        <begin position="6"/>
        <end position="27"/>
    </location>
</feature>